<keyword evidence="2" id="KW-0732">Signal</keyword>
<sequence>MGVFWMLLMLLMAGMARLSICRLVDCLREISTYRAGCDVARSVRLVSMILDDGDDDDDDDDVSSGLNIAVA</sequence>
<evidence type="ECO:0000256" key="2">
    <source>
        <dbReference type="SAM" id="SignalP"/>
    </source>
</evidence>
<comment type="caution">
    <text evidence="3">The sequence shown here is derived from an EMBL/GenBank/DDBJ whole genome shotgun (WGS) entry which is preliminary data.</text>
</comment>
<evidence type="ECO:0000313" key="4">
    <source>
        <dbReference type="Proteomes" id="UP000234474"/>
    </source>
</evidence>
<reference evidence="4" key="1">
    <citation type="journal article" date="2018" name="Proc. Natl. Acad. Sci. U.S.A.">
        <title>Linking secondary metabolites to gene clusters through genome sequencing of six diverse Aspergillus species.</title>
        <authorList>
            <person name="Kaerboelling I."/>
            <person name="Vesth T.C."/>
            <person name="Frisvad J.C."/>
            <person name="Nybo J.L."/>
            <person name="Theobald S."/>
            <person name="Kuo A."/>
            <person name="Bowyer P."/>
            <person name="Matsuda Y."/>
            <person name="Mondo S."/>
            <person name="Lyhne E.K."/>
            <person name="Kogle M.E."/>
            <person name="Clum A."/>
            <person name="Lipzen A."/>
            <person name="Salamov A."/>
            <person name="Ngan C.Y."/>
            <person name="Daum C."/>
            <person name="Chiniquy J."/>
            <person name="Barry K."/>
            <person name="LaButti K."/>
            <person name="Haridas S."/>
            <person name="Simmons B.A."/>
            <person name="Magnuson J.K."/>
            <person name="Mortensen U.H."/>
            <person name="Larsen T.O."/>
            <person name="Grigoriev I.V."/>
            <person name="Baker S.E."/>
            <person name="Andersen M.R."/>
        </authorList>
    </citation>
    <scope>NUCLEOTIDE SEQUENCE [LARGE SCALE GENOMIC DNA]</scope>
    <source>
        <strain evidence="4">IBT 16806</strain>
    </source>
</reference>
<organism evidence="3 4">
    <name type="scientific">Aspergillus novofumigatus (strain IBT 16806)</name>
    <dbReference type="NCBI Taxonomy" id="1392255"/>
    <lineage>
        <taxon>Eukaryota</taxon>
        <taxon>Fungi</taxon>
        <taxon>Dikarya</taxon>
        <taxon>Ascomycota</taxon>
        <taxon>Pezizomycotina</taxon>
        <taxon>Eurotiomycetes</taxon>
        <taxon>Eurotiomycetidae</taxon>
        <taxon>Eurotiales</taxon>
        <taxon>Aspergillaceae</taxon>
        <taxon>Aspergillus</taxon>
        <taxon>Aspergillus subgen. Fumigati</taxon>
    </lineage>
</organism>
<feature type="signal peptide" evidence="2">
    <location>
        <begin position="1"/>
        <end position="21"/>
    </location>
</feature>
<dbReference type="EMBL" id="MSZS01000002">
    <property type="protein sequence ID" value="PKX97395.1"/>
    <property type="molecule type" value="Genomic_DNA"/>
</dbReference>
<dbReference type="GeneID" id="36528336"/>
<accession>A0A2I1CID0</accession>
<keyword evidence="4" id="KW-1185">Reference proteome</keyword>
<dbReference type="AlphaFoldDB" id="A0A2I1CID0"/>
<evidence type="ECO:0000256" key="1">
    <source>
        <dbReference type="SAM" id="MobiDB-lite"/>
    </source>
</evidence>
<feature type="compositionally biased region" description="Acidic residues" evidence="1">
    <location>
        <begin position="52"/>
        <end position="62"/>
    </location>
</feature>
<dbReference type="Proteomes" id="UP000234474">
    <property type="component" value="Unassembled WGS sequence"/>
</dbReference>
<proteinExistence type="predicted"/>
<name>A0A2I1CID0_ASPN1</name>
<evidence type="ECO:0008006" key="5">
    <source>
        <dbReference type="Google" id="ProtNLM"/>
    </source>
</evidence>
<dbReference type="VEuPathDB" id="FungiDB:P174DRAFT_109313"/>
<feature type="region of interest" description="Disordered" evidence="1">
    <location>
        <begin position="52"/>
        <end position="71"/>
    </location>
</feature>
<dbReference type="RefSeq" id="XP_024685990.1">
    <property type="nucleotide sequence ID" value="XM_024821010.1"/>
</dbReference>
<evidence type="ECO:0000313" key="3">
    <source>
        <dbReference type="EMBL" id="PKX97395.1"/>
    </source>
</evidence>
<protein>
    <recommendedName>
        <fullName evidence="5">Secreted protein</fullName>
    </recommendedName>
</protein>
<gene>
    <name evidence="3" type="ORF">P174DRAFT_109313</name>
</gene>
<feature type="chain" id="PRO_5014198993" description="Secreted protein" evidence="2">
    <location>
        <begin position="22"/>
        <end position="71"/>
    </location>
</feature>